<dbReference type="InterPro" id="IPR010982">
    <property type="entry name" value="Lambda_DNA-bd_dom_sf"/>
</dbReference>
<dbReference type="EMBL" id="BAAANF010000013">
    <property type="protein sequence ID" value="GAA1689080.1"/>
    <property type="molecule type" value="Genomic_DNA"/>
</dbReference>
<keyword evidence="3" id="KW-1185">Reference proteome</keyword>
<organism evidence="2 3">
    <name type="scientific">Kribbella yunnanensis</name>
    <dbReference type="NCBI Taxonomy" id="190194"/>
    <lineage>
        <taxon>Bacteria</taxon>
        <taxon>Bacillati</taxon>
        <taxon>Actinomycetota</taxon>
        <taxon>Actinomycetes</taxon>
        <taxon>Propionibacteriales</taxon>
        <taxon>Kribbellaceae</taxon>
        <taxon>Kribbella</taxon>
    </lineage>
</organism>
<dbReference type="Pfam" id="PF13560">
    <property type="entry name" value="HTH_31"/>
    <property type="match status" value="1"/>
</dbReference>
<dbReference type="Proteomes" id="UP001500280">
    <property type="component" value="Unassembled WGS sequence"/>
</dbReference>
<proteinExistence type="predicted"/>
<dbReference type="CDD" id="cd00093">
    <property type="entry name" value="HTH_XRE"/>
    <property type="match status" value="1"/>
</dbReference>
<evidence type="ECO:0000259" key="1">
    <source>
        <dbReference type="PROSITE" id="PS50943"/>
    </source>
</evidence>
<dbReference type="SUPFAM" id="SSF47413">
    <property type="entry name" value="lambda repressor-like DNA-binding domains"/>
    <property type="match status" value="1"/>
</dbReference>
<comment type="caution">
    <text evidence="2">The sequence shown here is derived from an EMBL/GenBank/DDBJ whole genome shotgun (WGS) entry which is preliminary data.</text>
</comment>
<dbReference type="RefSeq" id="WP_344153140.1">
    <property type="nucleotide sequence ID" value="NZ_BAAANF010000013.1"/>
</dbReference>
<name>A0ABN2HJL6_9ACTN</name>
<dbReference type="InterPro" id="IPR001387">
    <property type="entry name" value="Cro/C1-type_HTH"/>
</dbReference>
<reference evidence="2 3" key="1">
    <citation type="journal article" date="2019" name="Int. J. Syst. Evol. Microbiol.">
        <title>The Global Catalogue of Microorganisms (GCM) 10K type strain sequencing project: providing services to taxonomists for standard genome sequencing and annotation.</title>
        <authorList>
            <consortium name="The Broad Institute Genomics Platform"/>
            <consortium name="The Broad Institute Genome Sequencing Center for Infectious Disease"/>
            <person name="Wu L."/>
            <person name="Ma J."/>
        </authorList>
    </citation>
    <scope>NUCLEOTIDE SEQUENCE [LARGE SCALE GENOMIC DNA]</scope>
    <source>
        <strain evidence="2 3">JCM 14307</strain>
    </source>
</reference>
<evidence type="ECO:0000313" key="3">
    <source>
        <dbReference type="Proteomes" id="UP001500280"/>
    </source>
</evidence>
<protein>
    <submittedName>
        <fullName evidence="2">Helix-turn-helix domain-containing protein</fullName>
    </submittedName>
</protein>
<evidence type="ECO:0000313" key="2">
    <source>
        <dbReference type="EMBL" id="GAA1689080.1"/>
    </source>
</evidence>
<sequence length="375" mass="41324">MAPSPEAVLAERLRALRQSQRLTQAKLARALGGTKGVSVSAISSYENPSDPKVPPASRLRAYALFCAQDHATEAVPQLAREEDLNSSEREKFAALYRELTGLRDAARNKASTPAAGAGLWSFDEGPVTVICPEAPAAYRSPLADEANPNYTRMYRYADVDALIELWGHLRACNPELEDLAHKLPEEAVAPDLTGHLIVLGGIVWNDVAHQLQPFLRDLPIQQVEVDDLLNGEIFSLPDGQEFRPQWGEYERTLEKAPTKEQITAEQTEDVWRDGKRRSLIADVGFLARVPNPLNHTRTLTVCSGIYSRGVVGAVRALTDIAVRERNEAYLASRFPSGSFALLMRVPLLNGGAMSPDLGEPYNRLYEWSPSDEAVV</sequence>
<dbReference type="Gene3D" id="1.10.260.40">
    <property type="entry name" value="lambda repressor-like DNA-binding domains"/>
    <property type="match status" value="1"/>
</dbReference>
<feature type="domain" description="HTH cro/C1-type" evidence="1">
    <location>
        <begin position="13"/>
        <end position="47"/>
    </location>
</feature>
<accession>A0ABN2HJL6</accession>
<dbReference type="PROSITE" id="PS50943">
    <property type="entry name" value="HTH_CROC1"/>
    <property type="match status" value="1"/>
</dbReference>
<gene>
    <name evidence="2" type="ORF">GCM10009745_37480</name>
</gene>